<dbReference type="Pfam" id="PF03564">
    <property type="entry name" value="DUF1759"/>
    <property type="match status" value="1"/>
</dbReference>
<gene>
    <name evidence="2" type="ORF">ALC62_04438</name>
</gene>
<feature type="compositionally biased region" description="Polar residues" evidence="1">
    <location>
        <begin position="106"/>
        <end position="116"/>
    </location>
</feature>
<dbReference type="PANTHER" id="PTHR47331:SF1">
    <property type="entry name" value="GAG-LIKE PROTEIN"/>
    <property type="match status" value="1"/>
</dbReference>
<dbReference type="STRING" id="456900.A0A151IK85"/>
<evidence type="ECO:0000256" key="1">
    <source>
        <dbReference type="SAM" id="MobiDB-lite"/>
    </source>
</evidence>
<proteinExistence type="predicted"/>
<name>A0A151IK85_9HYME</name>
<sequence>MRVSHVESHIEQQLALSCLIVNSYENLIKCGLENVNSQRINLRLAALKENWDRFLINHEAILLSIKQLEEEDEFIIRNSLYFTDNYFSSTNESYLESAERMNSLVESRSDQSSIPGRTSVTTSSQGLTTSTASSSLPAVYHHSRLPRLQLPKFNGTPSDWLQFKDLFCSLVIDNPTLSAVEKLQYLKTSLTGSASYMLTNTALTADNFSKAWNALISFYENKRLLVNATLSSLFSLKRMTKESAAELERLYTTVTQIYTTFETLGRPIDSWDDILIFTVTQRLDPESVKVWEQTIGSSKELPTWNQFLEFFITRLVTLQNYEKSRSGKPFQSIQNSQRLHFQGKVKDNDSKACPFCEEAHWPYNCPLYKNKPLSQRFALVKRMRLCYNCFGPHRALQCRMSVHCKKCAGKHHVSLHRGDFEGAKATVASSNPSETNKTENSTVSKDKKNPLQIFHSIERNKIINLISIPSC</sequence>
<dbReference type="InterPro" id="IPR005312">
    <property type="entry name" value="DUF1759"/>
</dbReference>
<feature type="compositionally biased region" description="Polar residues" evidence="1">
    <location>
        <begin position="427"/>
        <end position="443"/>
    </location>
</feature>
<feature type="region of interest" description="Disordered" evidence="1">
    <location>
        <begin position="425"/>
        <end position="445"/>
    </location>
</feature>
<reference evidence="2 3" key="1">
    <citation type="submission" date="2016-03" db="EMBL/GenBank/DDBJ databases">
        <title>Cyphomyrmex costatus WGS genome.</title>
        <authorList>
            <person name="Nygaard S."/>
            <person name="Hu H."/>
            <person name="Boomsma J."/>
            <person name="Zhang G."/>
        </authorList>
    </citation>
    <scope>NUCLEOTIDE SEQUENCE [LARGE SCALE GENOMIC DNA]</scope>
    <source>
        <strain evidence="2">MS0001</strain>
        <tissue evidence="2">Whole body</tissue>
    </source>
</reference>
<keyword evidence="3" id="KW-1185">Reference proteome</keyword>
<dbReference type="PANTHER" id="PTHR47331">
    <property type="entry name" value="PHD-TYPE DOMAIN-CONTAINING PROTEIN"/>
    <property type="match status" value="1"/>
</dbReference>
<protein>
    <submittedName>
        <fullName evidence="2">Uncharacterized protein</fullName>
    </submittedName>
</protein>
<dbReference type="Proteomes" id="UP000078542">
    <property type="component" value="Unassembled WGS sequence"/>
</dbReference>
<dbReference type="AlphaFoldDB" id="A0A151IK85"/>
<organism evidence="2 3">
    <name type="scientific">Cyphomyrmex costatus</name>
    <dbReference type="NCBI Taxonomy" id="456900"/>
    <lineage>
        <taxon>Eukaryota</taxon>
        <taxon>Metazoa</taxon>
        <taxon>Ecdysozoa</taxon>
        <taxon>Arthropoda</taxon>
        <taxon>Hexapoda</taxon>
        <taxon>Insecta</taxon>
        <taxon>Pterygota</taxon>
        <taxon>Neoptera</taxon>
        <taxon>Endopterygota</taxon>
        <taxon>Hymenoptera</taxon>
        <taxon>Apocrita</taxon>
        <taxon>Aculeata</taxon>
        <taxon>Formicoidea</taxon>
        <taxon>Formicidae</taxon>
        <taxon>Myrmicinae</taxon>
        <taxon>Cyphomyrmex</taxon>
    </lineage>
</organism>
<evidence type="ECO:0000313" key="2">
    <source>
        <dbReference type="EMBL" id="KYN04687.1"/>
    </source>
</evidence>
<accession>A0A151IK85</accession>
<evidence type="ECO:0000313" key="3">
    <source>
        <dbReference type="Proteomes" id="UP000078542"/>
    </source>
</evidence>
<feature type="region of interest" description="Disordered" evidence="1">
    <location>
        <begin position="106"/>
        <end position="131"/>
    </location>
</feature>
<feature type="compositionally biased region" description="Low complexity" evidence="1">
    <location>
        <begin position="118"/>
        <end position="131"/>
    </location>
</feature>
<dbReference type="EMBL" id="KQ977237">
    <property type="protein sequence ID" value="KYN04687.1"/>
    <property type="molecule type" value="Genomic_DNA"/>
</dbReference>